<dbReference type="CDD" id="cd01465">
    <property type="entry name" value="vWA_subgroup"/>
    <property type="match status" value="1"/>
</dbReference>
<evidence type="ECO:0000256" key="2">
    <source>
        <dbReference type="SAM" id="SignalP"/>
    </source>
</evidence>
<dbReference type="RefSeq" id="WP_251261476.1">
    <property type="nucleotide sequence ID" value="NZ_JAMQGP010000004.1"/>
</dbReference>
<feature type="region of interest" description="Disordered" evidence="1">
    <location>
        <begin position="22"/>
        <end position="41"/>
    </location>
</feature>
<dbReference type="Gene3D" id="3.40.50.410">
    <property type="entry name" value="von Willebrand factor, type A domain"/>
    <property type="match status" value="1"/>
</dbReference>
<dbReference type="InterPro" id="IPR021908">
    <property type="entry name" value="YfbK_C"/>
</dbReference>
<dbReference type="AlphaFoldDB" id="A0AA42B7H6"/>
<dbReference type="PANTHER" id="PTHR10579:SF43">
    <property type="entry name" value="ZINC FINGER (C3HC4-TYPE RING FINGER) FAMILY PROTEIN"/>
    <property type="match status" value="1"/>
</dbReference>
<dbReference type="SMART" id="SM00327">
    <property type="entry name" value="VWA"/>
    <property type="match status" value="1"/>
</dbReference>
<feature type="compositionally biased region" description="Polar residues" evidence="1">
    <location>
        <begin position="22"/>
        <end position="33"/>
    </location>
</feature>
<keyword evidence="2" id="KW-0732">Signal</keyword>
<dbReference type="InterPro" id="IPR002035">
    <property type="entry name" value="VWF_A"/>
</dbReference>
<evidence type="ECO:0000259" key="3">
    <source>
        <dbReference type="PROSITE" id="PS50234"/>
    </source>
</evidence>
<dbReference type="InterPro" id="IPR022156">
    <property type="entry name" value="Uncharacterised_YfbK_N"/>
</dbReference>
<proteinExistence type="predicted"/>
<comment type="caution">
    <text evidence="4">The sequence shown here is derived from an EMBL/GenBank/DDBJ whole genome shotgun (WGS) entry which is preliminary data.</text>
</comment>
<dbReference type="Pfam" id="PF12450">
    <property type="entry name" value="vWF_A"/>
    <property type="match status" value="1"/>
</dbReference>
<evidence type="ECO:0000256" key="1">
    <source>
        <dbReference type="SAM" id="MobiDB-lite"/>
    </source>
</evidence>
<dbReference type="Proteomes" id="UP001165393">
    <property type="component" value="Unassembled WGS sequence"/>
</dbReference>
<gene>
    <name evidence="4" type="ORF">NAF29_10275</name>
</gene>
<keyword evidence="5" id="KW-1185">Reference proteome</keyword>
<dbReference type="SUPFAM" id="SSF53300">
    <property type="entry name" value="vWA-like"/>
    <property type="match status" value="1"/>
</dbReference>
<accession>A0AA42B7H6</accession>
<dbReference type="PROSITE" id="PS51257">
    <property type="entry name" value="PROKAR_LIPOPROTEIN"/>
    <property type="match status" value="1"/>
</dbReference>
<evidence type="ECO:0000313" key="4">
    <source>
        <dbReference type="EMBL" id="MCM2680050.1"/>
    </source>
</evidence>
<dbReference type="EMBL" id="JAMQGP010000004">
    <property type="protein sequence ID" value="MCM2680050.1"/>
    <property type="molecule type" value="Genomic_DNA"/>
</dbReference>
<dbReference type="Pfam" id="PF12034">
    <property type="entry name" value="YfbK_C"/>
    <property type="match status" value="1"/>
</dbReference>
<sequence length="582" mass="64088">MKKTALCLAVLVTVTACSQNQAAHNNAGESASQPRKARHADMTRAAEQQTLVMSAQASQKLAAISYMAPPPSPQQAVSTENYQDLESHDVILVSEQPVSTFSSDVDTASYANIRRFINNGAVPPKDAVRIEEMVNYFHYDYANPSSEQHPIAVDTLLTTSPWNQQNQIIRIGVSTYQQDTAQRPDANLVFLIDVSGSMQSKDKLPLLQQSLMLMLDQLRGTDRVSIVTYASGTQIALKSTPVSQKADIQRAISNLRAGGSTHGEAGIELAYQQAAHGFIDDGINHVLLMSDGDLNVGIRDVEQLKDRIKLKRQSGVQFSTYGFGRGNYNDHLMEQLADHGNGLAGYIDTLHEAQKLLVDQIGSSLHTVAHDVKFQVEFNPALVSEYRLIGYENRQLNREDFNNDQKDAGDIGAGHTVTALYEITPVGSQGLVDPLVFQAHDATQYNNHQTLAEVRVRYKSSQGQASNKIIAPIDKDQFVEFDAVSQDDRFALSVAAFGQKLRGSDYLAQLGYAEIIDWANQSRGQDPFGYRAEFVKLARLGQVLAEQKSAVARQPHSEPPIAKQVRPARMKSKAKSTYELSQ</sequence>
<dbReference type="InterPro" id="IPR051266">
    <property type="entry name" value="CLCR"/>
</dbReference>
<feature type="region of interest" description="Disordered" evidence="1">
    <location>
        <begin position="549"/>
        <end position="582"/>
    </location>
</feature>
<name>A0AA42B7H6_9GAMM</name>
<dbReference type="PROSITE" id="PS50234">
    <property type="entry name" value="VWFA"/>
    <property type="match status" value="1"/>
</dbReference>
<feature type="signal peptide" evidence="2">
    <location>
        <begin position="1"/>
        <end position="22"/>
    </location>
</feature>
<reference evidence="4 5" key="1">
    <citation type="journal article" date="2013" name="Antonie Van Leeuwenhoek">
        <title>Echinimonas agarilytica gen. nov., sp. nov., a new gammaproteobacterium isolated from the sea urchin Strongylocentrotus intermedius.</title>
        <authorList>
            <person name="Nedashkovskaya O.I."/>
            <person name="Stenkova A.M."/>
            <person name="Zhukova N.V."/>
            <person name="Van Trappen S."/>
            <person name="Lee J.S."/>
            <person name="Kim S.B."/>
        </authorList>
    </citation>
    <scope>NUCLEOTIDE SEQUENCE [LARGE SCALE GENOMIC DNA]</scope>
    <source>
        <strain evidence="4 5">KMM 6351</strain>
    </source>
</reference>
<evidence type="ECO:0000313" key="5">
    <source>
        <dbReference type="Proteomes" id="UP001165393"/>
    </source>
</evidence>
<feature type="domain" description="VWFA" evidence="3">
    <location>
        <begin position="187"/>
        <end position="365"/>
    </location>
</feature>
<dbReference type="Pfam" id="PF00092">
    <property type="entry name" value="VWA"/>
    <property type="match status" value="1"/>
</dbReference>
<organism evidence="4 5">
    <name type="scientific">Echinimonas agarilytica</name>
    <dbReference type="NCBI Taxonomy" id="1215918"/>
    <lineage>
        <taxon>Bacteria</taxon>
        <taxon>Pseudomonadati</taxon>
        <taxon>Pseudomonadota</taxon>
        <taxon>Gammaproteobacteria</taxon>
        <taxon>Alteromonadales</taxon>
        <taxon>Echinimonadaceae</taxon>
        <taxon>Echinimonas</taxon>
    </lineage>
</organism>
<feature type="chain" id="PRO_5041406092" evidence="2">
    <location>
        <begin position="23"/>
        <end position="582"/>
    </location>
</feature>
<dbReference type="PANTHER" id="PTHR10579">
    <property type="entry name" value="CALCIUM-ACTIVATED CHLORIDE CHANNEL REGULATOR"/>
    <property type="match status" value="1"/>
</dbReference>
<dbReference type="InterPro" id="IPR036465">
    <property type="entry name" value="vWFA_dom_sf"/>
</dbReference>
<protein>
    <submittedName>
        <fullName evidence="4">VWA domain-containing protein</fullName>
    </submittedName>
</protein>